<evidence type="ECO:0000313" key="1">
    <source>
        <dbReference type="EMBL" id="KKL93229.1"/>
    </source>
</evidence>
<dbReference type="EMBL" id="LAZR01019249">
    <property type="protein sequence ID" value="KKL93229.1"/>
    <property type="molecule type" value="Genomic_DNA"/>
</dbReference>
<reference evidence="1" key="1">
    <citation type="journal article" date="2015" name="Nature">
        <title>Complex archaea that bridge the gap between prokaryotes and eukaryotes.</title>
        <authorList>
            <person name="Spang A."/>
            <person name="Saw J.H."/>
            <person name="Jorgensen S.L."/>
            <person name="Zaremba-Niedzwiedzka K."/>
            <person name="Martijn J."/>
            <person name="Lind A.E."/>
            <person name="van Eijk R."/>
            <person name="Schleper C."/>
            <person name="Guy L."/>
            <person name="Ettema T.J."/>
        </authorList>
    </citation>
    <scope>NUCLEOTIDE SEQUENCE</scope>
</reference>
<sequence>GTPIGYLRLAVAAGATDFDATSDDLSDGHLTDTFYSIGFLSPRFDAAQ</sequence>
<protein>
    <submittedName>
        <fullName evidence="1">Uncharacterized protein</fullName>
    </submittedName>
</protein>
<accession>A0A0F9G3D6</accession>
<name>A0A0F9G3D6_9ZZZZ</name>
<gene>
    <name evidence="1" type="ORF">LCGC14_1876820</name>
</gene>
<feature type="non-terminal residue" evidence="1">
    <location>
        <position position="1"/>
    </location>
</feature>
<organism evidence="1">
    <name type="scientific">marine sediment metagenome</name>
    <dbReference type="NCBI Taxonomy" id="412755"/>
    <lineage>
        <taxon>unclassified sequences</taxon>
        <taxon>metagenomes</taxon>
        <taxon>ecological metagenomes</taxon>
    </lineage>
</organism>
<comment type="caution">
    <text evidence="1">The sequence shown here is derived from an EMBL/GenBank/DDBJ whole genome shotgun (WGS) entry which is preliminary data.</text>
</comment>
<proteinExistence type="predicted"/>
<dbReference type="AlphaFoldDB" id="A0A0F9G3D6"/>